<dbReference type="RefSeq" id="WP_076332994.1">
    <property type="nucleotide sequence ID" value="NZ_MRTJ01000009.1"/>
</dbReference>
<comment type="caution">
    <text evidence="1">The sequence shown here is derived from an EMBL/GenBank/DDBJ whole genome shotgun (WGS) entry which is preliminary data.</text>
</comment>
<dbReference type="Proteomes" id="UP000187134">
    <property type="component" value="Unassembled WGS sequence"/>
</dbReference>
<dbReference type="CDD" id="cd16412">
    <property type="entry name" value="dndB"/>
    <property type="match status" value="1"/>
</dbReference>
<dbReference type="InterPro" id="IPR017601">
    <property type="entry name" value="DGQHR-contain_dom"/>
</dbReference>
<dbReference type="Pfam" id="PF14072">
    <property type="entry name" value="DndB"/>
    <property type="match status" value="1"/>
</dbReference>
<proteinExistence type="predicted"/>
<evidence type="ECO:0000313" key="2">
    <source>
        <dbReference type="Proteomes" id="UP000187134"/>
    </source>
</evidence>
<sequence length="366" mass="41984">MPMNFSYSFPAIRGIQAGRNFYTVMCPLKLIPKIFLFDEEEIPADHRAQRLMNKSRIPDITNYILENPKDYIFSSLTASVNGELIFQPQSEEFKDLGYLIISLDAQFLINDGQHRRAAIEEALKISPELGDETISVVFFHDLGLLRSQQMFSDLNRHAVNTTSSIGILYDHRDQLSLITKSLINEIPLLERYTDREKVSLSKNSPKLFALNHIFNTICKLLGKRKGELISEPEKKFVSEFWALLCVSILEWQDVLNKRTSPRDLRIGSVVAHGVFLEAIGIVGHYLYRYHADQWELYVKELSTIDWSRDNKADWLGRAYGQTGRINKTNETIQLTANLIKFKLGLPLTEAEQKIENKIKEGTSTDV</sequence>
<dbReference type="InterPro" id="IPR017642">
    <property type="entry name" value="DNA_S_mod_DndB"/>
</dbReference>
<dbReference type="OrthoDB" id="3524978at2"/>
<accession>A0A1R1BPE9</accession>
<protein>
    <submittedName>
        <fullName evidence="1">DNA sulfur modification protein DndB</fullName>
    </submittedName>
</protein>
<name>A0A1R1BPE9_PAEAM</name>
<evidence type="ECO:0000313" key="1">
    <source>
        <dbReference type="EMBL" id="OMF11776.1"/>
    </source>
</evidence>
<gene>
    <name evidence="1" type="ORF">BK131_20085</name>
</gene>
<dbReference type="EMBL" id="MRTJ01000009">
    <property type="protein sequence ID" value="OMF11776.1"/>
    <property type="molecule type" value="Genomic_DNA"/>
</dbReference>
<organism evidence="1 2">
    <name type="scientific">Paenibacillus amylolyticus</name>
    <dbReference type="NCBI Taxonomy" id="1451"/>
    <lineage>
        <taxon>Bacteria</taxon>
        <taxon>Bacillati</taxon>
        <taxon>Bacillota</taxon>
        <taxon>Bacilli</taxon>
        <taxon>Bacillales</taxon>
        <taxon>Paenibacillaceae</taxon>
        <taxon>Paenibacillus</taxon>
    </lineage>
</organism>
<dbReference type="AlphaFoldDB" id="A0A1R1BPE9"/>
<reference evidence="1 2" key="1">
    <citation type="submission" date="2016-11" db="EMBL/GenBank/DDBJ databases">
        <title>Paenibacillus species isolates.</title>
        <authorList>
            <person name="Beno S.M."/>
        </authorList>
    </citation>
    <scope>NUCLEOTIDE SEQUENCE [LARGE SCALE GENOMIC DNA]</scope>
    <source>
        <strain evidence="1 2">FSL H8-0246</strain>
    </source>
</reference>
<dbReference type="NCBIfam" id="TIGR03187">
    <property type="entry name" value="DGQHR"/>
    <property type="match status" value="1"/>
</dbReference>
<dbReference type="NCBIfam" id="TIGR03233">
    <property type="entry name" value="DNA_S_dndB"/>
    <property type="match status" value="1"/>
</dbReference>